<name>A0A7N0UFW7_KALFE</name>
<dbReference type="InterPro" id="IPR036322">
    <property type="entry name" value="WD40_repeat_dom_sf"/>
</dbReference>
<evidence type="ECO:0000256" key="1">
    <source>
        <dbReference type="PROSITE-ProRule" id="PRU00221"/>
    </source>
</evidence>
<dbReference type="InterPro" id="IPR001680">
    <property type="entry name" value="WD40_rpt"/>
</dbReference>
<dbReference type="PANTHER" id="PTHR13950">
    <property type="entry name" value="RABCONNECTIN-RELATED"/>
    <property type="match status" value="1"/>
</dbReference>
<dbReference type="Proteomes" id="UP000594263">
    <property type="component" value="Unplaced"/>
</dbReference>
<dbReference type="SMART" id="SM00320">
    <property type="entry name" value="WD40"/>
    <property type="match status" value="5"/>
</dbReference>
<dbReference type="Pfam" id="PF00400">
    <property type="entry name" value="WD40"/>
    <property type="match status" value="1"/>
</dbReference>
<feature type="compositionally biased region" description="Polar residues" evidence="2">
    <location>
        <begin position="290"/>
        <end position="310"/>
    </location>
</feature>
<organism evidence="3 4">
    <name type="scientific">Kalanchoe fedtschenkoi</name>
    <name type="common">Lavender scallops</name>
    <name type="synonym">South American air plant</name>
    <dbReference type="NCBI Taxonomy" id="63787"/>
    <lineage>
        <taxon>Eukaryota</taxon>
        <taxon>Viridiplantae</taxon>
        <taxon>Streptophyta</taxon>
        <taxon>Embryophyta</taxon>
        <taxon>Tracheophyta</taxon>
        <taxon>Spermatophyta</taxon>
        <taxon>Magnoliopsida</taxon>
        <taxon>eudicotyledons</taxon>
        <taxon>Gunneridae</taxon>
        <taxon>Pentapetalae</taxon>
        <taxon>Saxifragales</taxon>
        <taxon>Crassulaceae</taxon>
        <taxon>Kalanchoe</taxon>
    </lineage>
</organism>
<evidence type="ECO:0000256" key="2">
    <source>
        <dbReference type="SAM" id="MobiDB-lite"/>
    </source>
</evidence>
<keyword evidence="4" id="KW-1185">Reference proteome</keyword>
<dbReference type="OMA" id="RASIRCH"/>
<feature type="repeat" description="WD" evidence="1">
    <location>
        <begin position="323"/>
        <end position="364"/>
    </location>
</feature>
<dbReference type="EnsemblPlants" id="Kaladp0066s0100.1.v1.1">
    <property type="protein sequence ID" value="Kaladp0066s0100.1.v1.1"/>
    <property type="gene ID" value="Kaladp0066s0100.v1.1"/>
</dbReference>
<accession>A0A7N0UFW7</accession>
<evidence type="ECO:0000313" key="3">
    <source>
        <dbReference type="EnsemblPlants" id="Kaladp0066s0100.1.v1.1"/>
    </source>
</evidence>
<dbReference type="SUPFAM" id="SSF50978">
    <property type="entry name" value="WD40 repeat-like"/>
    <property type="match status" value="1"/>
</dbReference>
<dbReference type="PROSITE" id="PS50294">
    <property type="entry name" value="WD_REPEATS_REGION"/>
    <property type="match status" value="1"/>
</dbReference>
<dbReference type="GO" id="GO:0007035">
    <property type="term" value="P:vacuolar acidification"/>
    <property type="evidence" value="ECO:0007669"/>
    <property type="project" value="TreeGrafter"/>
</dbReference>
<dbReference type="InterPro" id="IPR015943">
    <property type="entry name" value="WD40/YVTN_repeat-like_dom_sf"/>
</dbReference>
<feature type="region of interest" description="Disordered" evidence="2">
    <location>
        <begin position="286"/>
        <end position="310"/>
    </location>
</feature>
<dbReference type="Gene3D" id="2.130.10.10">
    <property type="entry name" value="YVTN repeat-like/Quinoprotein amine dehydrogenase"/>
    <property type="match status" value="1"/>
</dbReference>
<evidence type="ECO:0000313" key="4">
    <source>
        <dbReference type="Proteomes" id="UP000594263"/>
    </source>
</evidence>
<dbReference type="PROSITE" id="PS50082">
    <property type="entry name" value="WD_REPEATS_2"/>
    <property type="match status" value="1"/>
</dbReference>
<dbReference type="Gramene" id="Kaladp0066s0100.1.v1.1">
    <property type="protein sequence ID" value="Kaladp0066s0100.1.v1.1"/>
    <property type="gene ID" value="Kaladp0066s0100.v1.1"/>
</dbReference>
<proteinExistence type="predicted"/>
<sequence length="417" mass="45040">GILFFQWDDGSHVLDQREIWSEADWPQHGYVGSSFTSEPRQIPSDAIGSKSVIDAAGGASSPIKFGSDLGHGKGYRSGWDVEDHLIDPPATVNNIISRAFSSHPYRPFFLVGSANTHIYLWEFGKDRATATYGVLPVATVSPPYAIPSISALKFDVLGHRFATAALDGTINTWQLEVGGRNNILPSESLPCFESYASDITYITASGSIVAASGYGSDGFNAVIWDTMAPPSTSRASIRCHEGGAHSIAVFDTGIGSGSLSPLIVTGGKEGDIGLHDFRYVATGKMKRSKTSSNTELDPKMSRTNSSRKSFGEQNASGMLWYMPKAHIGSVTKIAVIPNTSLFLTGSKDGDVKLWDAQKSRLVFHWQKMHERHTFLQPSTRGYSSVVQAAVTDIHVVTHGFLTCGGDGSVKFTQLKDQ</sequence>
<keyword evidence="1" id="KW-0853">WD repeat</keyword>
<dbReference type="InterPro" id="IPR052208">
    <property type="entry name" value="DmX-like/RAVE_component"/>
</dbReference>
<dbReference type="AlphaFoldDB" id="A0A7N0UFW7"/>
<dbReference type="PANTHER" id="PTHR13950:SF9">
    <property type="entry name" value="RABCONNECTIN-3A"/>
    <property type="match status" value="1"/>
</dbReference>
<reference evidence="3" key="1">
    <citation type="submission" date="2021-01" db="UniProtKB">
        <authorList>
            <consortium name="EnsemblPlants"/>
        </authorList>
    </citation>
    <scope>IDENTIFICATION</scope>
</reference>
<dbReference type="GO" id="GO:0043291">
    <property type="term" value="C:RAVE complex"/>
    <property type="evidence" value="ECO:0007669"/>
    <property type="project" value="TreeGrafter"/>
</dbReference>
<protein>
    <submittedName>
        <fullName evidence="3">Uncharacterized protein</fullName>
    </submittedName>
</protein>